<dbReference type="PROSITE" id="PS50110">
    <property type="entry name" value="RESPONSE_REGULATORY"/>
    <property type="match status" value="1"/>
</dbReference>
<dbReference type="GO" id="GO:0052621">
    <property type="term" value="F:diguanylate cyclase activity"/>
    <property type="evidence" value="ECO:0007669"/>
    <property type="project" value="UniProtKB-EC"/>
</dbReference>
<feature type="modified residue" description="4-aspartylphosphate" evidence="3">
    <location>
        <position position="55"/>
    </location>
</feature>
<reference evidence="7" key="1">
    <citation type="submission" date="2023-07" db="EMBL/GenBank/DDBJ databases">
        <title>Marinomonas vulgaris A79, complete genome.</title>
        <authorList>
            <person name="Ying J.-J."/>
        </authorList>
    </citation>
    <scope>NUCLEOTIDE SEQUENCE [LARGE SCALE GENOMIC DNA]</scope>
    <source>
        <strain evidence="7">A79</strain>
    </source>
</reference>
<evidence type="ECO:0000256" key="3">
    <source>
        <dbReference type="PROSITE-ProRule" id="PRU00169"/>
    </source>
</evidence>
<dbReference type="PANTHER" id="PTHR45138">
    <property type="entry name" value="REGULATORY COMPONENTS OF SENSORY TRANSDUCTION SYSTEM"/>
    <property type="match status" value="1"/>
</dbReference>
<dbReference type="InterPro" id="IPR029787">
    <property type="entry name" value="Nucleotide_cyclase"/>
</dbReference>
<dbReference type="PANTHER" id="PTHR45138:SF9">
    <property type="entry name" value="DIGUANYLATE CYCLASE DGCM-RELATED"/>
    <property type="match status" value="1"/>
</dbReference>
<dbReference type="Pfam" id="PF00990">
    <property type="entry name" value="GGDEF"/>
    <property type="match status" value="1"/>
</dbReference>
<keyword evidence="7" id="KW-1185">Reference proteome</keyword>
<dbReference type="InterPro" id="IPR011006">
    <property type="entry name" value="CheY-like_superfamily"/>
</dbReference>
<gene>
    <name evidence="6" type="ORF">J9B83_02460</name>
</gene>
<dbReference type="InterPro" id="IPR043128">
    <property type="entry name" value="Rev_trsase/Diguanyl_cyclase"/>
</dbReference>
<evidence type="ECO:0000313" key="7">
    <source>
        <dbReference type="Proteomes" id="UP000679722"/>
    </source>
</evidence>
<evidence type="ECO:0000259" key="4">
    <source>
        <dbReference type="PROSITE" id="PS50110"/>
    </source>
</evidence>
<dbReference type="NCBIfam" id="TIGR00254">
    <property type="entry name" value="GGDEF"/>
    <property type="match status" value="1"/>
</dbReference>
<dbReference type="InterPro" id="IPR001789">
    <property type="entry name" value="Sig_transdc_resp-reg_receiver"/>
</dbReference>
<dbReference type="CDD" id="cd01949">
    <property type="entry name" value="GGDEF"/>
    <property type="match status" value="1"/>
</dbReference>
<feature type="domain" description="GGDEF" evidence="5">
    <location>
        <begin position="165"/>
        <end position="306"/>
    </location>
</feature>
<evidence type="ECO:0000256" key="1">
    <source>
        <dbReference type="ARBA" id="ARBA00012528"/>
    </source>
</evidence>
<evidence type="ECO:0000259" key="5">
    <source>
        <dbReference type="PROSITE" id="PS50887"/>
    </source>
</evidence>
<dbReference type="SUPFAM" id="SSF52172">
    <property type="entry name" value="CheY-like"/>
    <property type="match status" value="1"/>
</dbReference>
<comment type="caution">
    <text evidence="6">The sequence shown here is derived from an EMBL/GenBank/DDBJ whole genome shotgun (WGS) entry which is preliminary data.</text>
</comment>
<name>A0ABS5H9T0_9GAMM</name>
<dbReference type="InterPro" id="IPR000160">
    <property type="entry name" value="GGDEF_dom"/>
</dbReference>
<dbReference type="SMART" id="SM00448">
    <property type="entry name" value="REC"/>
    <property type="match status" value="1"/>
</dbReference>
<comment type="catalytic activity">
    <reaction evidence="2">
        <text>2 GTP = 3',3'-c-di-GMP + 2 diphosphate</text>
        <dbReference type="Rhea" id="RHEA:24898"/>
        <dbReference type="ChEBI" id="CHEBI:33019"/>
        <dbReference type="ChEBI" id="CHEBI:37565"/>
        <dbReference type="ChEBI" id="CHEBI:58805"/>
        <dbReference type="EC" id="2.7.7.65"/>
    </reaction>
</comment>
<proteinExistence type="predicted"/>
<dbReference type="SMART" id="SM00267">
    <property type="entry name" value="GGDEF"/>
    <property type="match status" value="1"/>
</dbReference>
<keyword evidence="3" id="KW-0597">Phosphoprotein</keyword>
<keyword evidence="6" id="KW-0548">Nucleotidyltransferase</keyword>
<dbReference type="Proteomes" id="UP000679722">
    <property type="component" value="Unassembled WGS sequence"/>
</dbReference>
<dbReference type="Pfam" id="PF00072">
    <property type="entry name" value="Response_reg"/>
    <property type="match status" value="1"/>
</dbReference>
<evidence type="ECO:0000256" key="2">
    <source>
        <dbReference type="ARBA" id="ARBA00034247"/>
    </source>
</evidence>
<accession>A0ABS5H9T0</accession>
<organism evidence="6 7">
    <name type="scientific">Marinomonas vulgaris</name>
    <dbReference type="NCBI Taxonomy" id="2823372"/>
    <lineage>
        <taxon>Bacteria</taxon>
        <taxon>Pseudomonadati</taxon>
        <taxon>Pseudomonadota</taxon>
        <taxon>Gammaproteobacteria</taxon>
        <taxon>Oceanospirillales</taxon>
        <taxon>Oceanospirillaceae</taxon>
        <taxon>Marinomonas</taxon>
    </lineage>
</organism>
<dbReference type="InterPro" id="IPR050469">
    <property type="entry name" value="Diguanylate_Cyclase"/>
</dbReference>
<evidence type="ECO:0000313" key="6">
    <source>
        <dbReference type="EMBL" id="MBR7887789.1"/>
    </source>
</evidence>
<protein>
    <recommendedName>
        <fullName evidence="1">diguanylate cyclase</fullName>
        <ecNumber evidence="1">2.7.7.65</ecNumber>
    </recommendedName>
</protein>
<feature type="domain" description="Response regulatory" evidence="4">
    <location>
        <begin position="7"/>
        <end position="122"/>
    </location>
</feature>
<dbReference type="Gene3D" id="3.40.50.2300">
    <property type="match status" value="1"/>
</dbReference>
<dbReference type="SUPFAM" id="SSF55073">
    <property type="entry name" value="Nucleotide cyclase"/>
    <property type="match status" value="1"/>
</dbReference>
<dbReference type="Gene3D" id="3.30.70.270">
    <property type="match status" value="1"/>
</dbReference>
<keyword evidence="6" id="KW-0808">Transferase</keyword>
<dbReference type="EMBL" id="JAGSSV010000002">
    <property type="protein sequence ID" value="MBR7887789.1"/>
    <property type="molecule type" value="Genomic_DNA"/>
</dbReference>
<sequence length="312" mass="35178">MDNELADILIIDDDTAVIVALNKALKNVGRIRFATDAKQAFNMIEESYPDLILLDVELPDVRGLEVCTMLKNNPETENIPILFITSHTEMGFEEKVFDVGAADYIGKPLQPRVVAARVQTHLDYHRAISLLEKLAHTDSMTTLYNRRTFDEQLIIESKRARREQEPLTVVILDIDEFKKYNDHFGHIEGDECIKQIALSLIECAKRPSDLAARYGGEEFALLLPNTDNVGAKLLLTGLLESIQALNIQHAPDTVHDRVTVSIGYKVLDPVTETMVSSDDWLIVKEADKALYQSKRNGRNRITAFTDLNEENS</sequence>
<dbReference type="EC" id="2.7.7.65" evidence="1"/>
<dbReference type="PROSITE" id="PS50887">
    <property type="entry name" value="GGDEF"/>
    <property type="match status" value="1"/>
</dbReference>